<evidence type="ECO:0000313" key="2">
    <source>
        <dbReference type="Proteomes" id="UP000583556"/>
    </source>
</evidence>
<evidence type="ECO:0000313" key="1">
    <source>
        <dbReference type="EMBL" id="NML93550.1"/>
    </source>
</evidence>
<sequence>MEMDAPMACCAFAVFLLMRLLAPLRAMMRALGFASTEGKDAAVAWSLATVTPAPKRAAASRRHGLLSRPVLAVEALLLAALAGPAVASATLTTAASATDPAIIALIHKNICAPLGWRN</sequence>
<reference evidence="1 2" key="1">
    <citation type="submission" date="2020-04" db="EMBL/GenBank/DDBJ databases">
        <title>Novosphingobium sp. TW-4 isolated from soil.</title>
        <authorList>
            <person name="Dahal R.H."/>
            <person name="Chaudhary D.K."/>
        </authorList>
    </citation>
    <scope>NUCLEOTIDE SEQUENCE [LARGE SCALE GENOMIC DNA]</scope>
    <source>
        <strain evidence="1 2">TW-4</strain>
    </source>
</reference>
<proteinExistence type="predicted"/>
<gene>
    <name evidence="1" type="ORF">HHL27_07710</name>
</gene>
<keyword evidence="2" id="KW-1185">Reference proteome</keyword>
<name>A0A7Y0BNP2_9SPHN</name>
<dbReference type="EMBL" id="JABBGM010000002">
    <property type="protein sequence ID" value="NML93550.1"/>
    <property type="molecule type" value="Genomic_DNA"/>
</dbReference>
<dbReference type="Proteomes" id="UP000583556">
    <property type="component" value="Unassembled WGS sequence"/>
</dbReference>
<accession>A0A7Y0BNP2</accession>
<organism evidence="1 2">
    <name type="scientific">Novosphingobium olei</name>
    <dbReference type="NCBI Taxonomy" id="2728851"/>
    <lineage>
        <taxon>Bacteria</taxon>
        <taxon>Pseudomonadati</taxon>
        <taxon>Pseudomonadota</taxon>
        <taxon>Alphaproteobacteria</taxon>
        <taxon>Sphingomonadales</taxon>
        <taxon>Sphingomonadaceae</taxon>
        <taxon>Novosphingobium</taxon>
    </lineage>
</organism>
<comment type="caution">
    <text evidence="1">The sequence shown here is derived from an EMBL/GenBank/DDBJ whole genome shotgun (WGS) entry which is preliminary data.</text>
</comment>
<dbReference type="AlphaFoldDB" id="A0A7Y0BNP2"/>
<protein>
    <submittedName>
        <fullName evidence="1">Uncharacterized protein</fullName>
    </submittedName>
</protein>